<keyword evidence="3" id="KW-1185">Reference proteome</keyword>
<dbReference type="InterPro" id="IPR028212">
    <property type="entry name" value="GHL6"/>
</dbReference>
<dbReference type="RefSeq" id="WP_145444690.1">
    <property type="nucleotide sequence ID" value="NZ_CP036280.1"/>
</dbReference>
<dbReference type="GO" id="GO:0004565">
    <property type="term" value="F:beta-galactosidase activity"/>
    <property type="evidence" value="ECO:0007669"/>
    <property type="project" value="UniProtKB-EC"/>
</dbReference>
<evidence type="ECO:0000313" key="3">
    <source>
        <dbReference type="Proteomes" id="UP000320386"/>
    </source>
</evidence>
<dbReference type="Gene3D" id="3.40.50.880">
    <property type="match status" value="1"/>
</dbReference>
<dbReference type="Proteomes" id="UP000320386">
    <property type="component" value="Chromosome"/>
</dbReference>
<protein>
    <submittedName>
        <fullName evidence="2">Beta-galactosidase GanA</fullName>
        <ecNumber evidence="2">3.2.1.23</ecNumber>
    </submittedName>
</protein>
<dbReference type="InterPro" id="IPR017853">
    <property type="entry name" value="GH"/>
</dbReference>
<dbReference type="Gene3D" id="3.20.20.80">
    <property type="entry name" value="Glycosidases"/>
    <property type="match status" value="1"/>
</dbReference>
<name>A0A518BU51_9BACT</name>
<dbReference type="SUPFAM" id="SSF52317">
    <property type="entry name" value="Class I glutamine amidotransferase-like"/>
    <property type="match status" value="1"/>
</dbReference>
<dbReference type="OrthoDB" id="9780891at2"/>
<keyword evidence="2" id="KW-0326">Glycosidase</keyword>
<dbReference type="InterPro" id="IPR013738">
    <property type="entry name" value="Beta_galactosidase_Trimer"/>
</dbReference>
<dbReference type="AlphaFoldDB" id="A0A518BU51"/>
<dbReference type="GO" id="GO:0005975">
    <property type="term" value="P:carbohydrate metabolic process"/>
    <property type="evidence" value="ECO:0007669"/>
    <property type="project" value="InterPro"/>
</dbReference>
<gene>
    <name evidence="2" type="primary">ganA</name>
    <name evidence="2" type="ORF">Pan265_03510</name>
</gene>
<dbReference type="InterPro" id="IPR029062">
    <property type="entry name" value="Class_I_gatase-like"/>
</dbReference>
<feature type="domain" description="Beta-galactosidase trimerisation" evidence="1">
    <location>
        <begin position="382"/>
        <end position="447"/>
    </location>
</feature>
<accession>A0A518BU51</accession>
<evidence type="ECO:0000313" key="2">
    <source>
        <dbReference type="EMBL" id="QDU70523.1"/>
    </source>
</evidence>
<dbReference type="EC" id="3.2.1.23" evidence="2"/>
<evidence type="ECO:0000259" key="1">
    <source>
        <dbReference type="Pfam" id="PF08532"/>
    </source>
</evidence>
<proteinExistence type="predicted"/>
<keyword evidence="2" id="KW-0378">Hydrolase</keyword>
<organism evidence="2 3">
    <name type="scientific">Mucisphaera calidilacus</name>
    <dbReference type="NCBI Taxonomy" id="2527982"/>
    <lineage>
        <taxon>Bacteria</taxon>
        <taxon>Pseudomonadati</taxon>
        <taxon>Planctomycetota</taxon>
        <taxon>Phycisphaerae</taxon>
        <taxon>Phycisphaerales</taxon>
        <taxon>Phycisphaeraceae</taxon>
        <taxon>Mucisphaera</taxon>
    </lineage>
</organism>
<dbReference type="CDD" id="cd03143">
    <property type="entry name" value="A4_beta-galactosidase_middle_domain"/>
    <property type="match status" value="1"/>
</dbReference>
<dbReference type="Pfam" id="PF08532">
    <property type="entry name" value="Glyco_hydro_42M"/>
    <property type="match status" value="1"/>
</dbReference>
<reference evidence="2 3" key="1">
    <citation type="submission" date="2019-02" db="EMBL/GenBank/DDBJ databases">
        <title>Deep-cultivation of Planctomycetes and their phenomic and genomic characterization uncovers novel biology.</title>
        <authorList>
            <person name="Wiegand S."/>
            <person name="Jogler M."/>
            <person name="Boedeker C."/>
            <person name="Pinto D."/>
            <person name="Vollmers J."/>
            <person name="Rivas-Marin E."/>
            <person name="Kohn T."/>
            <person name="Peeters S.H."/>
            <person name="Heuer A."/>
            <person name="Rast P."/>
            <person name="Oberbeckmann S."/>
            <person name="Bunk B."/>
            <person name="Jeske O."/>
            <person name="Meyerdierks A."/>
            <person name="Storesund J.E."/>
            <person name="Kallscheuer N."/>
            <person name="Luecker S."/>
            <person name="Lage O.M."/>
            <person name="Pohl T."/>
            <person name="Merkel B.J."/>
            <person name="Hornburger P."/>
            <person name="Mueller R.-W."/>
            <person name="Bruemmer F."/>
            <person name="Labrenz M."/>
            <person name="Spormann A.M."/>
            <person name="Op den Camp H."/>
            <person name="Overmann J."/>
            <person name="Amann R."/>
            <person name="Jetten M.S.M."/>
            <person name="Mascher T."/>
            <person name="Medema M.H."/>
            <person name="Devos D.P."/>
            <person name="Kaster A.-K."/>
            <person name="Ovreas L."/>
            <person name="Rohde M."/>
            <person name="Galperin M.Y."/>
            <person name="Jogler C."/>
        </authorList>
    </citation>
    <scope>NUCLEOTIDE SEQUENCE [LARGE SCALE GENOMIC DNA]</scope>
    <source>
        <strain evidence="2 3">Pan265</strain>
    </source>
</reference>
<dbReference type="KEGG" id="mcad:Pan265_03510"/>
<dbReference type="SUPFAM" id="SSF51445">
    <property type="entry name" value="(Trans)glycosidases"/>
    <property type="match status" value="1"/>
</dbReference>
<dbReference type="EMBL" id="CP036280">
    <property type="protein sequence ID" value="QDU70523.1"/>
    <property type="molecule type" value="Genomic_DNA"/>
</dbReference>
<dbReference type="Pfam" id="PF14871">
    <property type="entry name" value="GHL6"/>
    <property type="match status" value="1"/>
</dbReference>
<sequence>MKLSYRHIHLDFHTSPDIEGIGADFDPADFARTLKQAHVSSINLFARCHHGYVYYPSKVNPERIHPHLERPNLLPEQIEACHKQGIRAPIYITVQWDQFTSDEHRDWLLIDENAKPYGNGPMEAGFYRRLDVSHPSYIEFLENHVREVLATMPVDGLWFDIVVPYFSYAKHWLDAMDREGLDVERAEDRTRYSREVIRRFKSRMTEFVRSLPEYNEDCTIFYNAGHVGPRHRDCKEAYTHFELESLPGGGWGYMHFPVAQRYARGLGLPTLGMTGKFHSSWGDFHGYKNEASLEFEVFNMLALGATTCIGDQLPPRGVLDPTTYELIGGVFEQIEEKEPWCHDASPVTDIAVMIPEEFQRGEGVFHDQEESQGRTDFGVVRMLQELGHQFDMVSSDRDFSPYKLVVLPDEIPVSPELAKKLKAYVAQGGSLLLSHRSGLTPEGDAFADLGLNATLVGEAPFCPDFLRPEAPLREGLADTRYVMIQTAMEVKPEAGAEVLARTERPYFNRTREHFCSHQYAPTSGEFVYPSVIRSGSVIYFAHPVFRMYDYEACRWVKRLVRNAIDLLMPTRLVRHDGPSSLIATLNEQSDQQRLVLHLQHYIPERRGERFDVVEDKIPLYNRTFTLTPDRAVKSARLVPQDQPLEITQVDTTIAMTVPVIDGHQMVELNYA</sequence>